<evidence type="ECO:0000256" key="5">
    <source>
        <dbReference type="PROSITE-ProRule" id="PRU01023"/>
    </source>
</evidence>
<keyword evidence="1 5" id="KW-0489">Methyltransferase</keyword>
<dbReference type="STRING" id="279238.Saro_1753"/>
<dbReference type="PRINTS" id="PR02008">
    <property type="entry name" value="RCMTFAMILY"/>
</dbReference>
<dbReference type="PANTHER" id="PTHR22807">
    <property type="entry name" value="NOP2 YEAST -RELATED NOL1/NOP2/FMU SUN DOMAIN-CONTAINING"/>
    <property type="match status" value="1"/>
</dbReference>
<evidence type="ECO:0000313" key="8">
    <source>
        <dbReference type="Proteomes" id="UP000009134"/>
    </source>
</evidence>
<proteinExistence type="inferred from homology"/>
<comment type="similarity">
    <text evidence="5">Belongs to the class I-like SAM-binding methyltransferase superfamily. RsmB/NOP family.</text>
</comment>
<dbReference type="GO" id="GO:0001510">
    <property type="term" value="P:RNA methylation"/>
    <property type="evidence" value="ECO:0007669"/>
    <property type="project" value="InterPro"/>
</dbReference>
<evidence type="ECO:0000256" key="3">
    <source>
        <dbReference type="ARBA" id="ARBA00022691"/>
    </source>
</evidence>
<dbReference type="AlphaFoldDB" id="Q2G7I0"/>
<dbReference type="Gene3D" id="3.40.50.150">
    <property type="entry name" value="Vaccinia Virus protein VP39"/>
    <property type="match status" value="1"/>
</dbReference>
<accession>Q2G7I0</accession>
<keyword evidence="3 5" id="KW-0949">S-adenosyl-L-methionine</keyword>
<dbReference type="Proteomes" id="UP000009134">
    <property type="component" value="Chromosome"/>
</dbReference>
<dbReference type="HOGENOM" id="CLU_005316_0_2_5"/>
<evidence type="ECO:0000313" key="7">
    <source>
        <dbReference type="EMBL" id="ABD26193.1"/>
    </source>
</evidence>
<feature type="binding site" evidence="5">
    <location>
        <position position="235"/>
    </location>
    <ligand>
        <name>S-adenosyl-L-methionine</name>
        <dbReference type="ChEBI" id="CHEBI:59789"/>
    </ligand>
</feature>
<name>Q2G7I0_NOVAD</name>
<dbReference type="SUPFAM" id="SSF53335">
    <property type="entry name" value="S-adenosyl-L-methionine-dependent methyltransferases"/>
    <property type="match status" value="1"/>
</dbReference>
<dbReference type="EMBL" id="CP000248">
    <property type="protein sequence ID" value="ABD26193.1"/>
    <property type="molecule type" value="Genomic_DNA"/>
</dbReference>
<dbReference type="GO" id="GO:0008173">
    <property type="term" value="F:RNA methyltransferase activity"/>
    <property type="evidence" value="ECO:0007669"/>
    <property type="project" value="InterPro"/>
</dbReference>
<protein>
    <submittedName>
        <fullName evidence="7">Fmu (Sun)</fullName>
    </submittedName>
</protein>
<evidence type="ECO:0000256" key="2">
    <source>
        <dbReference type="ARBA" id="ARBA00022679"/>
    </source>
</evidence>
<keyword evidence="8" id="KW-1185">Reference proteome</keyword>
<comment type="caution">
    <text evidence="5">Lacks conserved residue(s) required for the propagation of feature annotation.</text>
</comment>
<dbReference type="InterPro" id="IPR023267">
    <property type="entry name" value="RCMT"/>
</dbReference>
<dbReference type="InterPro" id="IPR049560">
    <property type="entry name" value="MeTrfase_RsmB-F_NOP2_cat"/>
</dbReference>
<dbReference type="PANTHER" id="PTHR22807:SF53">
    <property type="entry name" value="RIBOSOMAL RNA SMALL SUBUNIT METHYLTRANSFERASE B-RELATED"/>
    <property type="match status" value="1"/>
</dbReference>
<dbReference type="InterPro" id="IPR001678">
    <property type="entry name" value="MeTrfase_RsmB-F_NOP2_dom"/>
</dbReference>
<dbReference type="KEGG" id="nar:Saro_1753"/>
<feature type="active site" description="Nucleophile" evidence="5">
    <location>
        <position position="335"/>
    </location>
</feature>
<evidence type="ECO:0000259" key="6">
    <source>
        <dbReference type="PROSITE" id="PS51686"/>
    </source>
</evidence>
<dbReference type="PROSITE" id="PS51686">
    <property type="entry name" value="SAM_MT_RSMB_NOP"/>
    <property type="match status" value="1"/>
</dbReference>
<keyword evidence="2 5" id="KW-0808">Transferase</keyword>
<keyword evidence="4 5" id="KW-0694">RNA-binding</keyword>
<reference evidence="8" key="1">
    <citation type="submission" date="2006-01" db="EMBL/GenBank/DDBJ databases">
        <title>Complete sequence of Novosphingobium aromaticivorans DSM 12444.</title>
        <authorList>
            <consortium name="US DOE Joint Genome Institute"/>
            <person name="Copeland A."/>
            <person name="Lucas S."/>
            <person name="Lapidus A."/>
            <person name="Barry K."/>
            <person name="Detter J.C."/>
            <person name="Glavina T."/>
            <person name="Hammon N."/>
            <person name="Israni S."/>
            <person name="Pitluck S."/>
            <person name="Chain P."/>
            <person name="Malfatti S."/>
            <person name="Shin M."/>
            <person name="Vergez L."/>
            <person name="Schmutz J."/>
            <person name="Larimer F."/>
            <person name="Land M."/>
            <person name="Kyrpides N."/>
            <person name="Ivanova N."/>
            <person name="Fredrickson J."/>
            <person name="Balkwill D."/>
            <person name="Romine M.F."/>
            <person name="Richardson P."/>
        </authorList>
    </citation>
    <scope>NUCLEOTIDE SEQUENCE [LARGE SCALE GENOMIC DNA]</scope>
    <source>
        <strain evidence="8">ATCC 700278 / DSM 12444 / CCUG 56034 / CIP 105152 / NBRC 16084 / F199</strain>
    </source>
</reference>
<dbReference type="InterPro" id="IPR029063">
    <property type="entry name" value="SAM-dependent_MTases_sf"/>
</dbReference>
<dbReference type="GO" id="GO:0003723">
    <property type="term" value="F:RNA binding"/>
    <property type="evidence" value="ECO:0007669"/>
    <property type="project" value="UniProtKB-UniRule"/>
</dbReference>
<dbReference type="eggNOG" id="COG0144">
    <property type="taxonomic scope" value="Bacteria"/>
</dbReference>
<dbReference type="RefSeq" id="WP_011445403.1">
    <property type="nucleotide sequence ID" value="NC_007794.1"/>
</dbReference>
<sequence>MTPSARVQAAIDLLDAVIAAAKAQGASADRIAADWFRSRRFVGSKDRRAIRELVWSAIRVCGEVPESGRAAMLRVAVADPGIAALFDGSTYGPAPIRAGEVAAEGGNAPAWLSERLRQSGLGEDEQAALLGRAPLDIRANTLRITRDELRLRLPVELEVTAAPDALRLPSGTAAESWPEFQEGLFEVQDSGSQIACMALDVKPGEAVVDLCAGGGGKTLSLGAAMANTGELLACDIDRARLSRLPDRAARAGVLAQTRLLNPGKEAEMLADWAGRADAVMVDAPCSGTGTWRRNPEARWRLDPRSIERYCTMQANVLEIGAGLVRPGGRLTYVVCSLIDAEGRDRIEAFLAAHPDWSVAMPPLPAGRPHGKGWRLTPLGDGTDGFFFATIVRRVN</sequence>
<gene>
    <name evidence="7" type="ordered locus">Saro_1753</name>
</gene>
<evidence type="ECO:0000256" key="1">
    <source>
        <dbReference type="ARBA" id="ARBA00022603"/>
    </source>
</evidence>
<dbReference type="Pfam" id="PF01189">
    <property type="entry name" value="Methyltr_RsmB-F"/>
    <property type="match status" value="1"/>
</dbReference>
<feature type="domain" description="SAM-dependent MTase RsmB/NOP-type" evidence="6">
    <location>
        <begin position="102"/>
        <end position="393"/>
    </location>
</feature>
<evidence type="ECO:0000256" key="4">
    <source>
        <dbReference type="ARBA" id="ARBA00022884"/>
    </source>
</evidence>
<feature type="binding site" evidence="5">
    <location>
        <position position="282"/>
    </location>
    <ligand>
        <name>S-adenosyl-L-methionine</name>
        <dbReference type="ChEBI" id="CHEBI:59789"/>
    </ligand>
</feature>
<organism evidence="7 8">
    <name type="scientific">Novosphingobium aromaticivorans (strain ATCC 700278 / DSM 12444 / CCUG 56034 / CIP 105152 / NBRC 16084 / F199)</name>
    <dbReference type="NCBI Taxonomy" id="279238"/>
    <lineage>
        <taxon>Bacteria</taxon>
        <taxon>Pseudomonadati</taxon>
        <taxon>Pseudomonadota</taxon>
        <taxon>Alphaproteobacteria</taxon>
        <taxon>Sphingomonadales</taxon>
        <taxon>Sphingomonadaceae</taxon>
        <taxon>Novosphingobium</taxon>
    </lineage>
</organism>